<dbReference type="InterPro" id="IPR039425">
    <property type="entry name" value="RNA_pol_sigma-70-like"/>
</dbReference>
<dbReference type="InterPro" id="IPR036388">
    <property type="entry name" value="WH-like_DNA-bd_sf"/>
</dbReference>
<dbReference type="Proteomes" id="UP001646141">
    <property type="component" value="Unassembled WGS sequence"/>
</dbReference>
<organism evidence="9 10">
    <name type="scientific">Leucobacter chromiireducens subsp. chromiireducens</name>
    <dbReference type="NCBI Taxonomy" id="660067"/>
    <lineage>
        <taxon>Bacteria</taxon>
        <taxon>Bacillati</taxon>
        <taxon>Actinomycetota</taxon>
        <taxon>Actinomycetes</taxon>
        <taxon>Micrococcales</taxon>
        <taxon>Microbacteriaceae</taxon>
        <taxon>Leucobacter</taxon>
    </lineage>
</organism>
<evidence type="ECO:0000313" key="10">
    <source>
        <dbReference type="Proteomes" id="UP001646141"/>
    </source>
</evidence>
<dbReference type="EMBL" id="QYAD01000003">
    <property type="protein sequence ID" value="MBL3690288.1"/>
    <property type="molecule type" value="Genomic_DNA"/>
</dbReference>
<feature type="compositionally biased region" description="Low complexity" evidence="6">
    <location>
        <begin position="326"/>
        <end position="341"/>
    </location>
</feature>
<dbReference type="SUPFAM" id="SSF88946">
    <property type="entry name" value="Sigma2 domain of RNA polymerase sigma factors"/>
    <property type="match status" value="1"/>
</dbReference>
<dbReference type="PANTHER" id="PTHR43133">
    <property type="entry name" value="RNA POLYMERASE ECF-TYPE SIGMA FACTO"/>
    <property type="match status" value="1"/>
</dbReference>
<evidence type="ECO:0000313" key="9">
    <source>
        <dbReference type="EMBL" id="MBL3690288.1"/>
    </source>
</evidence>
<name>A0ABS1SQ31_9MICO</name>
<keyword evidence="3" id="KW-0731">Sigma factor</keyword>
<evidence type="ECO:0000259" key="8">
    <source>
        <dbReference type="Pfam" id="PF08281"/>
    </source>
</evidence>
<feature type="transmembrane region" description="Helical" evidence="7">
    <location>
        <begin position="547"/>
        <end position="568"/>
    </location>
</feature>
<evidence type="ECO:0000256" key="1">
    <source>
        <dbReference type="ARBA" id="ARBA00010641"/>
    </source>
</evidence>
<dbReference type="Gene3D" id="1.10.1740.10">
    <property type="match status" value="1"/>
</dbReference>
<comment type="similarity">
    <text evidence="1">Belongs to the sigma-70 factor family. ECF subfamily.</text>
</comment>
<keyword evidence="7" id="KW-1133">Transmembrane helix</keyword>
<dbReference type="Gene3D" id="2.60.40.10">
    <property type="entry name" value="Immunoglobulins"/>
    <property type="match status" value="1"/>
</dbReference>
<evidence type="ECO:0000256" key="6">
    <source>
        <dbReference type="SAM" id="MobiDB-lite"/>
    </source>
</evidence>
<dbReference type="Gene3D" id="1.10.10.10">
    <property type="entry name" value="Winged helix-like DNA-binding domain superfamily/Winged helix DNA-binding domain"/>
    <property type="match status" value="1"/>
</dbReference>
<keyword evidence="2" id="KW-0805">Transcription regulation</keyword>
<evidence type="ECO:0000256" key="3">
    <source>
        <dbReference type="ARBA" id="ARBA00023082"/>
    </source>
</evidence>
<keyword evidence="10" id="KW-1185">Reference proteome</keyword>
<evidence type="ECO:0000256" key="2">
    <source>
        <dbReference type="ARBA" id="ARBA00023015"/>
    </source>
</evidence>
<dbReference type="PANTHER" id="PTHR43133:SF8">
    <property type="entry name" value="RNA POLYMERASE SIGMA FACTOR HI_1459-RELATED"/>
    <property type="match status" value="1"/>
</dbReference>
<dbReference type="InterPro" id="IPR013249">
    <property type="entry name" value="RNA_pol_sigma70_r4_t2"/>
</dbReference>
<keyword evidence="7" id="KW-0812">Transmembrane</keyword>
<reference evidence="9 10" key="1">
    <citation type="submission" date="2018-09" db="EMBL/GenBank/DDBJ databases">
        <title>Comparative genomics of Leucobacter spp.</title>
        <authorList>
            <person name="Reis A.C."/>
            <person name="Kolvenbach B.A."/>
            <person name="Corvini P.F.X."/>
            <person name="Nunes O.C."/>
        </authorList>
    </citation>
    <scope>NUCLEOTIDE SEQUENCE [LARGE SCALE GENOMIC DNA]</scope>
    <source>
        <strain evidence="9 10">L-1</strain>
    </source>
</reference>
<evidence type="ECO:0000256" key="4">
    <source>
        <dbReference type="ARBA" id="ARBA00023125"/>
    </source>
</evidence>
<keyword evidence="7" id="KW-0472">Membrane</keyword>
<comment type="caution">
    <text evidence="9">The sequence shown here is derived from an EMBL/GenBank/DDBJ whole genome shotgun (WGS) entry which is preliminary data.</text>
</comment>
<gene>
    <name evidence="9" type="ORF">D3226_09975</name>
</gene>
<keyword evidence="4" id="KW-0238">DNA-binding</keyword>
<dbReference type="InterPro" id="IPR013324">
    <property type="entry name" value="RNA_pol_sigma_r3/r4-like"/>
</dbReference>
<protein>
    <submittedName>
        <fullName evidence="9">Sigma-70 family RNA polymerase sigma factor</fullName>
    </submittedName>
</protein>
<dbReference type="SUPFAM" id="SSF88659">
    <property type="entry name" value="Sigma3 and sigma4 domains of RNA polymerase sigma factors"/>
    <property type="match status" value="1"/>
</dbReference>
<evidence type="ECO:0000256" key="5">
    <source>
        <dbReference type="ARBA" id="ARBA00023163"/>
    </source>
</evidence>
<feature type="domain" description="RNA polymerase sigma factor 70 region 4 type 2" evidence="8">
    <location>
        <begin position="137"/>
        <end position="184"/>
    </location>
</feature>
<dbReference type="Pfam" id="PF08281">
    <property type="entry name" value="Sigma70_r4_2"/>
    <property type="match status" value="1"/>
</dbReference>
<keyword evidence="5" id="KW-0804">Transcription</keyword>
<evidence type="ECO:0000256" key="7">
    <source>
        <dbReference type="SAM" id="Phobius"/>
    </source>
</evidence>
<dbReference type="InterPro" id="IPR013325">
    <property type="entry name" value="RNA_pol_sigma_r2"/>
</dbReference>
<sequence length="593" mass="61842">MLSSAAVNSTRDDEGEGTISDAVLCDAIREGEAWPLAVLWERHHSVALAWARGKDPDQAEDAVSEAFDAVYRQLLSGGGPTDAFRAYLFRTVSRQLSRGWTDSSRTLGVDDFDEVVDGAIPAVGQLIAEREEQAAAAAALEDLPLRWKQVILEVDVGGRSVQEVAAELDLSPNSTSVLLKRAREGLKKSWLKRMHPTRDLSGECAACVAQFSEIRWGKRNGRSRGQAEKHLEGCQACRSRWKRFTEQAAVIGMVSAGVIASSPSWRRHATATTAVAAASIGLVAVTAGVAAPMLLAAPAHAPAPLPVTAEAAPTEPYSTGSERGESAGAAAGKGAPVLPGAPGSGVIRPGGETAESGAHAEASRVTGLVPQGAEFANQAHVNVNDLDLDGDGTPGALTQEVWSRWGELLAVKTDAAAPELGLAGARFRLWVSELPSNCVDAPDLIEVTAPDGGPYEVESGSGGLIRVPGVWVGDDENGGGTMSNGLSQRCYVLEEIEAPAGYALPDSASARTEVIARSVPDPEDSGPVMVPNTKLAGGRLAQTGGSWAVLVGGGLALAGAGAGSIVMMRQRRRNRVSNAASTTEKEFFTNRVT</sequence>
<accession>A0ABS1SQ31</accession>
<dbReference type="InterPro" id="IPR013783">
    <property type="entry name" value="Ig-like_fold"/>
</dbReference>
<feature type="region of interest" description="Disordered" evidence="6">
    <location>
        <begin position="310"/>
        <end position="360"/>
    </location>
</feature>
<proteinExistence type="inferred from homology"/>